<accession>A4U3R0</accession>
<proteinExistence type="predicted"/>
<dbReference type="AlphaFoldDB" id="A4U3R0"/>
<dbReference type="GO" id="GO:0043565">
    <property type="term" value="F:sequence-specific DNA binding"/>
    <property type="evidence" value="ECO:0007669"/>
    <property type="project" value="InterPro"/>
</dbReference>
<reference evidence="1" key="1">
    <citation type="journal article" date="2007" name="J. Bacteriol.">
        <title>Comparative genome analysis of four magnetotactic bacteria reveals a complex set of group-specific genes implicated in magnetosome biomineralization and function.</title>
        <authorList>
            <person name="Richter M."/>
            <person name="Kube M."/>
            <person name="Bazylinski D.A."/>
            <person name="Lombardot T."/>
            <person name="Gloeckner F.O."/>
            <person name="Reinhardt R."/>
            <person name="Schueler D."/>
        </authorList>
    </citation>
    <scope>NUCLEOTIDE SEQUENCE</scope>
    <source>
        <strain evidence="1">MSR-1</strain>
    </source>
</reference>
<protein>
    <recommendedName>
        <fullName evidence="2">Transposase</fullName>
    </recommendedName>
</protein>
<evidence type="ECO:0000313" key="1">
    <source>
        <dbReference type="EMBL" id="CAM77517.1"/>
    </source>
</evidence>
<dbReference type="EMBL" id="CU459003">
    <property type="protein sequence ID" value="CAM77517.1"/>
    <property type="molecule type" value="Genomic_DNA"/>
</dbReference>
<dbReference type="SUPFAM" id="SSF48295">
    <property type="entry name" value="TrpR-like"/>
    <property type="match status" value="1"/>
</dbReference>
<evidence type="ECO:0008006" key="2">
    <source>
        <dbReference type="Google" id="ProtNLM"/>
    </source>
</evidence>
<dbReference type="InterPro" id="IPR010921">
    <property type="entry name" value="Trp_repressor/repl_initiator"/>
</dbReference>
<gene>
    <name evidence="1" type="ORF">MGR_1983</name>
</gene>
<organism evidence="1">
    <name type="scientific">Magnetospirillum gryphiswaldense</name>
    <dbReference type="NCBI Taxonomy" id="55518"/>
    <lineage>
        <taxon>Bacteria</taxon>
        <taxon>Pseudomonadati</taxon>
        <taxon>Pseudomonadota</taxon>
        <taxon>Alphaproteobacteria</taxon>
        <taxon>Rhodospirillales</taxon>
        <taxon>Rhodospirillaceae</taxon>
        <taxon>Magnetospirillum</taxon>
    </lineage>
</organism>
<name>A4U3R0_9PROT</name>
<sequence length="38" mass="4149">MTRTRYSADFKAKVALEAIKGDLTLAELAAKHGASTRR</sequence>